<dbReference type="OrthoDB" id="10419123at2759"/>
<proteinExistence type="predicted"/>
<dbReference type="AlphaFoldDB" id="M1VEM8"/>
<organism evidence="1 2">
    <name type="scientific">Cyanidioschyzon merolae (strain NIES-3377 / 10D)</name>
    <name type="common">Unicellular red alga</name>
    <dbReference type="NCBI Taxonomy" id="280699"/>
    <lineage>
        <taxon>Eukaryota</taxon>
        <taxon>Rhodophyta</taxon>
        <taxon>Bangiophyceae</taxon>
        <taxon>Cyanidiales</taxon>
        <taxon>Cyanidiaceae</taxon>
        <taxon>Cyanidioschyzon</taxon>
    </lineage>
</organism>
<keyword evidence="2" id="KW-1185">Reference proteome</keyword>
<gene>
    <name evidence="1" type="ORF">CYME_CMN280C</name>
</gene>
<evidence type="ECO:0000313" key="2">
    <source>
        <dbReference type="Proteomes" id="UP000007014"/>
    </source>
</evidence>
<dbReference type="KEGG" id="cme:CYME_CMN280C"/>
<dbReference type="Proteomes" id="UP000007014">
    <property type="component" value="Chromosome 14"/>
</dbReference>
<evidence type="ECO:0000313" key="1">
    <source>
        <dbReference type="EMBL" id="BAM81357.1"/>
    </source>
</evidence>
<name>M1VEM8_CYAM1</name>
<accession>M1VEM8</accession>
<dbReference type="EMBL" id="AP006496">
    <property type="protein sequence ID" value="BAM81357.1"/>
    <property type="molecule type" value="Genomic_DNA"/>
</dbReference>
<sequence>MHSCSMLCRWCRRSCPSQYRPHLSGDAGARSHHHRHRRVDAWNVGNSARRHASLPNLAPIADAGGAADVPNAHFGAAAGPVRSPRIECAGSRGVRRWCHRGVSQGLHRGLFAAGRSAHRRTHTRCALIPNAAPPTIETLLFFLERGSVLINMRAWLLFAFLSLWGLAGCLSRCAATVVTPLNLETLEESILRVPSRALGGIYINETDAMALNVSQYDFTIMNALADLDHDLCLNKGLIIGAANVVDNMVECPIADVAAGNCSALGRAAVESALAVGGWTSTDYMGAAHATKLPAHYFNWSSPYAYGGEGLFGREAFEAAMLVVPEMERVFRSALTSGRYKFIASYTAQMLNDEIYTYVILGSDPSQHCYSAGA</sequence>
<reference evidence="1 2" key="2">
    <citation type="journal article" date="2007" name="BMC Biol.">
        <title>A 100%-complete sequence reveals unusually simple genomic features in the hot-spring red alga Cyanidioschyzon merolae.</title>
        <authorList>
            <person name="Nozaki H."/>
            <person name="Takano H."/>
            <person name="Misumi O."/>
            <person name="Terasawa K."/>
            <person name="Matsuzaki M."/>
            <person name="Maruyama S."/>
            <person name="Nishida K."/>
            <person name="Yagisawa F."/>
            <person name="Yoshida Y."/>
            <person name="Fujiwara T."/>
            <person name="Takio S."/>
            <person name="Tamura K."/>
            <person name="Chung S.J."/>
            <person name="Nakamura S."/>
            <person name="Kuroiwa H."/>
            <person name="Tanaka K."/>
            <person name="Sato N."/>
            <person name="Kuroiwa T."/>
        </authorList>
    </citation>
    <scope>NUCLEOTIDE SEQUENCE [LARGE SCALE GENOMIC DNA]</scope>
    <source>
        <strain evidence="1 2">10D</strain>
    </source>
</reference>
<dbReference type="GeneID" id="16995366"/>
<dbReference type="RefSeq" id="XP_005537393.1">
    <property type="nucleotide sequence ID" value="XM_005537336.1"/>
</dbReference>
<protein>
    <submittedName>
        <fullName evidence="1">Uncharacterized protein</fullName>
    </submittedName>
</protein>
<reference evidence="1 2" key="1">
    <citation type="journal article" date="2004" name="Nature">
        <title>Genome sequence of the ultrasmall unicellular red alga Cyanidioschyzon merolae 10D.</title>
        <authorList>
            <person name="Matsuzaki M."/>
            <person name="Misumi O."/>
            <person name="Shin-i T."/>
            <person name="Maruyama S."/>
            <person name="Takahara M."/>
            <person name="Miyagishima S."/>
            <person name="Mori T."/>
            <person name="Nishida K."/>
            <person name="Yagisawa F."/>
            <person name="Nishida K."/>
            <person name="Yoshida Y."/>
            <person name="Nishimura Y."/>
            <person name="Nakao S."/>
            <person name="Kobayashi T."/>
            <person name="Momoyama Y."/>
            <person name="Higashiyama T."/>
            <person name="Minoda A."/>
            <person name="Sano M."/>
            <person name="Nomoto H."/>
            <person name="Oishi K."/>
            <person name="Hayashi H."/>
            <person name="Ohta F."/>
            <person name="Nishizaka S."/>
            <person name="Haga S."/>
            <person name="Miura S."/>
            <person name="Morishita T."/>
            <person name="Kabeya Y."/>
            <person name="Terasawa K."/>
            <person name="Suzuki Y."/>
            <person name="Ishii Y."/>
            <person name="Asakawa S."/>
            <person name="Takano H."/>
            <person name="Ohta N."/>
            <person name="Kuroiwa H."/>
            <person name="Tanaka K."/>
            <person name="Shimizu N."/>
            <person name="Sugano S."/>
            <person name="Sato N."/>
            <person name="Nozaki H."/>
            <person name="Ogasawara N."/>
            <person name="Kohara Y."/>
            <person name="Kuroiwa T."/>
        </authorList>
    </citation>
    <scope>NUCLEOTIDE SEQUENCE [LARGE SCALE GENOMIC DNA]</scope>
    <source>
        <strain evidence="1 2">10D</strain>
    </source>
</reference>